<protein>
    <submittedName>
        <fullName evidence="3">WD_REPEATS_REGION domain-containing protein</fullName>
    </submittedName>
</protein>
<name>A0A183B1K4_9TREM</name>
<organism evidence="3">
    <name type="scientific">Echinostoma caproni</name>
    <dbReference type="NCBI Taxonomy" id="27848"/>
    <lineage>
        <taxon>Eukaryota</taxon>
        <taxon>Metazoa</taxon>
        <taxon>Spiralia</taxon>
        <taxon>Lophotrochozoa</taxon>
        <taxon>Platyhelminthes</taxon>
        <taxon>Trematoda</taxon>
        <taxon>Digenea</taxon>
        <taxon>Plagiorchiida</taxon>
        <taxon>Echinostomata</taxon>
        <taxon>Echinostomatoidea</taxon>
        <taxon>Echinostomatidae</taxon>
        <taxon>Echinostoma</taxon>
    </lineage>
</organism>
<dbReference type="InterPro" id="IPR036322">
    <property type="entry name" value="WD40_repeat_dom_sf"/>
</dbReference>
<evidence type="ECO:0000313" key="3">
    <source>
        <dbReference type="WBParaSite" id="ECPE_0001312701-mRNA-1"/>
    </source>
</evidence>
<evidence type="ECO:0000313" key="1">
    <source>
        <dbReference type="EMBL" id="VDP90361.1"/>
    </source>
</evidence>
<reference evidence="3" key="1">
    <citation type="submission" date="2016-06" db="UniProtKB">
        <authorList>
            <consortium name="WormBaseParasite"/>
        </authorList>
    </citation>
    <scope>IDENTIFICATION</scope>
</reference>
<dbReference type="SMART" id="SM00320">
    <property type="entry name" value="WD40"/>
    <property type="match status" value="1"/>
</dbReference>
<keyword evidence="2" id="KW-1185">Reference proteome</keyword>
<evidence type="ECO:0000313" key="2">
    <source>
        <dbReference type="Proteomes" id="UP000272942"/>
    </source>
</evidence>
<dbReference type="SUPFAM" id="SSF50978">
    <property type="entry name" value="WD40 repeat-like"/>
    <property type="match status" value="1"/>
</dbReference>
<gene>
    <name evidence="1" type="ORF">ECPE_LOCUS13089</name>
</gene>
<accession>A0A183B1K4</accession>
<dbReference type="Proteomes" id="UP000272942">
    <property type="component" value="Unassembled WGS sequence"/>
</dbReference>
<dbReference type="EMBL" id="UZAN01054287">
    <property type="protein sequence ID" value="VDP90361.1"/>
    <property type="molecule type" value="Genomic_DNA"/>
</dbReference>
<sequence length="346" mass="36880">MGSDAFSINLSVPRFLINGYQLSQSPIMEYEQSLRNKLRSGSIPLNPSSDPTLSERRMFGRGLSWRTILTNTALSSVDSIETGTSAGGTLRRTAIATAYDPVDGLTYFGERYSSGSEAKSHVHGIADLGALDATPQGTLVAHLHEHQAGMISLAVHGSGRLMVSCSAGDGTVKLWNCGLWPVDADGYLNQNTPTSSLIGESGSRNGSKPAGFTQIYSLPTRSSWTYCTQTSDSEISSKVCRVATITRGDWIHCVDVATGRQCSLNSLAHKTHGRALCLTASATTQFPAQLTLLRPGLSNGGGGDANLIAYATAGNYIVARDLRAPFSEPPAWGLKQVREYGNCSDR</sequence>
<dbReference type="AlphaFoldDB" id="A0A183B1K4"/>
<reference evidence="1 2" key="2">
    <citation type="submission" date="2018-11" db="EMBL/GenBank/DDBJ databases">
        <authorList>
            <consortium name="Pathogen Informatics"/>
        </authorList>
    </citation>
    <scope>NUCLEOTIDE SEQUENCE [LARGE SCALE GENOMIC DNA]</scope>
    <source>
        <strain evidence="1 2">Egypt</strain>
    </source>
</reference>
<dbReference type="InterPro" id="IPR001680">
    <property type="entry name" value="WD40_rpt"/>
</dbReference>
<dbReference type="InterPro" id="IPR015943">
    <property type="entry name" value="WD40/YVTN_repeat-like_dom_sf"/>
</dbReference>
<dbReference type="OrthoDB" id="242910at2759"/>
<dbReference type="WBParaSite" id="ECPE_0001312701-mRNA-1">
    <property type="protein sequence ID" value="ECPE_0001312701-mRNA-1"/>
    <property type="gene ID" value="ECPE_0001312701"/>
</dbReference>
<proteinExistence type="predicted"/>
<dbReference type="Pfam" id="PF00400">
    <property type="entry name" value="WD40"/>
    <property type="match status" value="1"/>
</dbReference>
<dbReference type="Gene3D" id="2.130.10.10">
    <property type="entry name" value="YVTN repeat-like/Quinoprotein amine dehydrogenase"/>
    <property type="match status" value="1"/>
</dbReference>